<accession>A0AAQ3K6L0</accession>
<evidence type="ECO:0000313" key="3">
    <source>
        <dbReference type="Proteomes" id="UP001327560"/>
    </source>
</evidence>
<proteinExistence type="predicted"/>
<keyword evidence="3" id="KW-1185">Reference proteome</keyword>
<protein>
    <submittedName>
        <fullName evidence="2">Uncharacterized protein</fullName>
    </submittedName>
</protein>
<organism evidence="2 3">
    <name type="scientific">Canna indica</name>
    <name type="common">Indian-shot</name>
    <dbReference type="NCBI Taxonomy" id="4628"/>
    <lineage>
        <taxon>Eukaryota</taxon>
        <taxon>Viridiplantae</taxon>
        <taxon>Streptophyta</taxon>
        <taxon>Embryophyta</taxon>
        <taxon>Tracheophyta</taxon>
        <taxon>Spermatophyta</taxon>
        <taxon>Magnoliopsida</taxon>
        <taxon>Liliopsida</taxon>
        <taxon>Zingiberales</taxon>
        <taxon>Cannaceae</taxon>
        <taxon>Canna</taxon>
    </lineage>
</organism>
<evidence type="ECO:0000313" key="2">
    <source>
        <dbReference type="EMBL" id="WOL01217.1"/>
    </source>
</evidence>
<dbReference type="AlphaFoldDB" id="A0AAQ3K6L0"/>
<gene>
    <name evidence="2" type="ORF">Cni_G09931</name>
</gene>
<name>A0AAQ3K6L0_9LILI</name>
<sequence length="122" mass="13502">MGKPYAGDAAMGDLDSSPRHGSLIDVDSKTAMMLEFIARQMTYPMLSLATPSMPEFWSDARVVNPPRRTQSVHEALGENYLQTPTWSGSSIMFMNHKQDGDSISSLMQLAMAYPIIQVKCIT</sequence>
<evidence type="ECO:0000256" key="1">
    <source>
        <dbReference type="SAM" id="MobiDB-lite"/>
    </source>
</evidence>
<dbReference type="Proteomes" id="UP001327560">
    <property type="component" value="Chromosome 3"/>
</dbReference>
<dbReference type="EMBL" id="CP136892">
    <property type="protein sequence ID" value="WOL01217.1"/>
    <property type="molecule type" value="Genomic_DNA"/>
</dbReference>
<feature type="region of interest" description="Disordered" evidence="1">
    <location>
        <begin position="1"/>
        <end position="21"/>
    </location>
</feature>
<reference evidence="2 3" key="1">
    <citation type="submission" date="2023-10" db="EMBL/GenBank/DDBJ databases">
        <title>Chromosome-scale genome assembly provides insights into flower coloration mechanisms of Canna indica.</title>
        <authorList>
            <person name="Li C."/>
        </authorList>
    </citation>
    <scope>NUCLEOTIDE SEQUENCE [LARGE SCALE GENOMIC DNA]</scope>
    <source>
        <tissue evidence="2">Flower</tissue>
    </source>
</reference>